<keyword evidence="7" id="KW-0406">Ion transport</keyword>
<keyword evidence="5 11" id="KW-0812">Transmembrane</keyword>
<keyword evidence="13" id="KW-0732">Signal</keyword>
<evidence type="ECO:0000256" key="13">
    <source>
        <dbReference type="SAM" id="SignalP"/>
    </source>
</evidence>
<evidence type="ECO:0000256" key="1">
    <source>
        <dbReference type="ARBA" id="ARBA00004571"/>
    </source>
</evidence>
<dbReference type="RefSeq" id="WP_167189920.1">
    <property type="nucleotide sequence ID" value="NZ_JAAONZ010000016.1"/>
</dbReference>
<feature type="domain" description="TonB-dependent receptor-like beta-barrel" evidence="14">
    <location>
        <begin position="288"/>
        <end position="730"/>
    </location>
</feature>
<dbReference type="PROSITE" id="PS52016">
    <property type="entry name" value="TONB_DEPENDENT_REC_3"/>
    <property type="match status" value="1"/>
</dbReference>
<dbReference type="Pfam" id="PF00593">
    <property type="entry name" value="TonB_dep_Rec_b-barrel"/>
    <property type="match status" value="1"/>
</dbReference>
<evidence type="ECO:0000256" key="2">
    <source>
        <dbReference type="ARBA" id="ARBA00022448"/>
    </source>
</evidence>
<dbReference type="AlphaFoldDB" id="A0A9E5T3Q4"/>
<keyword evidence="17" id="KW-1185">Reference proteome</keyword>
<keyword evidence="6" id="KW-0408">Iron</keyword>
<reference evidence="16" key="1">
    <citation type="submission" date="2020-03" db="EMBL/GenBank/DDBJ databases">
        <authorList>
            <person name="Guo F."/>
        </authorList>
    </citation>
    <scope>NUCLEOTIDE SEQUENCE</scope>
    <source>
        <strain evidence="16">JCM 30134</strain>
    </source>
</reference>
<accession>A0A9E5T3Q4</accession>
<keyword evidence="3 11" id="KW-1134">Transmembrane beta strand</keyword>
<feature type="chain" id="PRO_5038943186" evidence="13">
    <location>
        <begin position="27"/>
        <end position="774"/>
    </location>
</feature>
<proteinExistence type="inferred from homology"/>
<evidence type="ECO:0000256" key="11">
    <source>
        <dbReference type="PROSITE-ProRule" id="PRU01360"/>
    </source>
</evidence>
<keyword evidence="4" id="KW-0410">Iron transport</keyword>
<dbReference type="InterPro" id="IPR036942">
    <property type="entry name" value="Beta-barrel_TonB_sf"/>
</dbReference>
<feature type="signal peptide" evidence="13">
    <location>
        <begin position="1"/>
        <end position="26"/>
    </location>
</feature>
<evidence type="ECO:0000256" key="3">
    <source>
        <dbReference type="ARBA" id="ARBA00022452"/>
    </source>
</evidence>
<evidence type="ECO:0000313" key="17">
    <source>
        <dbReference type="Proteomes" id="UP000787472"/>
    </source>
</evidence>
<dbReference type="GO" id="GO:0009279">
    <property type="term" value="C:cell outer membrane"/>
    <property type="evidence" value="ECO:0007669"/>
    <property type="project" value="UniProtKB-SubCell"/>
</dbReference>
<evidence type="ECO:0000256" key="4">
    <source>
        <dbReference type="ARBA" id="ARBA00022496"/>
    </source>
</evidence>
<evidence type="ECO:0000256" key="12">
    <source>
        <dbReference type="RuleBase" id="RU003357"/>
    </source>
</evidence>
<evidence type="ECO:0000256" key="5">
    <source>
        <dbReference type="ARBA" id="ARBA00022692"/>
    </source>
</evidence>
<evidence type="ECO:0000259" key="14">
    <source>
        <dbReference type="Pfam" id="PF00593"/>
    </source>
</evidence>
<sequence length="774" mass="84791">MYKKSLLALAISISSAPFLIANPVMAKDTGFMLEEVVVTAQRKEQSSQDVPISLTSVSGDSLADKNLTQVTELTLVTPGLQLGRDDSLAVRGVGSVVFVNTLDSSVALSVDEVNYGRPGLGGALFNDIERIEVLYGPQGLLFGKNASAGLINITSKKPVFEELSGDVEFDYTQLPTTVNDSETYTAKGNVNIPINEHSAMRLNAIYNTRDMITDISLDNNPAKPNQSVDDEFEQKYIKLKYLNEISDKLSLYFIGDYSKQEGIAGIYDRGFRAVADNSPLKDIFAADGIVPDEDNLTAVVDKGIFRDQDSGGLQATVSYLFDNDAELINIAAWRYYERDQELDTDYTTQDGFDNGNEQRFEQFSNELRLVLPTIGDVSGQMGLYYFNSVMDHKGWGVGAAGVPGFPICFGPGQCTYQNYDLTLLGSDTEYEMGTTSVALFGQLDYKLSDQWSLIAGGRLTHDELEMDLISGRNADRYISNLGGTPGHYEEDNSVTNFSWKLGTQYFPQDGIMLYASASTGYKAPGYNDGPTPTGEMAVDEETVLAYEIGVKSSWFDNRLQVNASVFHQNFKDYQVQSVDTASQNFLIQNAAEVTSQGAEISVMALLAEGLTLSSAISLLDSTYDDFPGAQCYPEQTTPGCDGSIGARRFNAAGMDLPLAPDVTATTQLRYEFYLNNGMEAYVEGSWYYRSDIYYGIVNDPGTQLGDINIFGLTAGLRSPEGWKLSLFCKNCTDEMNPATINSETGDAQSSIGTYIQSYNYNSVRTIGVNVGYEF</sequence>
<protein>
    <submittedName>
        <fullName evidence="16">TonB-dependent receptor</fullName>
    </submittedName>
</protein>
<keyword evidence="16" id="KW-0675">Receptor</keyword>
<gene>
    <name evidence="16" type="ORF">G8770_17625</name>
</gene>
<dbReference type="InterPro" id="IPR012910">
    <property type="entry name" value="Plug_dom"/>
</dbReference>
<comment type="caution">
    <text evidence="16">The sequence shown here is derived from an EMBL/GenBank/DDBJ whole genome shotgun (WGS) entry which is preliminary data.</text>
</comment>
<evidence type="ECO:0000259" key="15">
    <source>
        <dbReference type="Pfam" id="PF07715"/>
    </source>
</evidence>
<dbReference type="Pfam" id="PF07715">
    <property type="entry name" value="Plug"/>
    <property type="match status" value="1"/>
</dbReference>
<dbReference type="InterPro" id="IPR039426">
    <property type="entry name" value="TonB-dep_rcpt-like"/>
</dbReference>
<feature type="domain" description="TonB-dependent receptor plug" evidence="15">
    <location>
        <begin position="48"/>
        <end position="149"/>
    </location>
</feature>
<evidence type="ECO:0000256" key="8">
    <source>
        <dbReference type="ARBA" id="ARBA00023077"/>
    </source>
</evidence>
<dbReference type="Gene3D" id="2.40.170.20">
    <property type="entry name" value="TonB-dependent receptor, beta-barrel domain"/>
    <property type="match status" value="1"/>
</dbReference>
<evidence type="ECO:0000256" key="6">
    <source>
        <dbReference type="ARBA" id="ARBA00023004"/>
    </source>
</evidence>
<comment type="similarity">
    <text evidence="11 12">Belongs to the TonB-dependent receptor family.</text>
</comment>
<dbReference type="PANTHER" id="PTHR32552:SF81">
    <property type="entry name" value="TONB-DEPENDENT OUTER MEMBRANE RECEPTOR"/>
    <property type="match status" value="1"/>
</dbReference>
<evidence type="ECO:0000313" key="16">
    <source>
        <dbReference type="EMBL" id="NHO67368.1"/>
    </source>
</evidence>
<keyword evidence="2 11" id="KW-0813">Transport</keyword>
<dbReference type="Proteomes" id="UP000787472">
    <property type="component" value="Unassembled WGS sequence"/>
</dbReference>
<dbReference type="GO" id="GO:0006826">
    <property type="term" value="P:iron ion transport"/>
    <property type="evidence" value="ECO:0007669"/>
    <property type="project" value="UniProtKB-KW"/>
</dbReference>
<dbReference type="SUPFAM" id="SSF56935">
    <property type="entry name" value="Porins"/>
    <property type="match status" value="1"/>
</dbReference>
<evidence type="ECO:0000256" key="7">
    <source>
        <dbReference type="ARBA" id="ARBA00023065"/>
    </source>
</evidence>
<dbReference type="EMBL" id="JAAONZ010000016">
    <property type="protein sequence ID" value="NHO67368.1"/>
    <property type="molecule type" value="Genomic_DNA"/>
</dbReference>
<evidence type="ECO:0000256" key="10">
    <source>
        <dbReference type="ARBA" id="ARBA00023237"/>
    </source>
</evidence>
<keyword evidence="10 11" id="KW-0998">Cell outer membrane</keyword>
<evidence type="ECO:0000256" key="9">
    <source>
        <dbReference type="ARBA" id="ARBA00023136"/>
    </source>
</evidence>
<keyword evidence="8 12" id="KW-0798">TonB box</keyword>
<dbReference type="PANTHER" id="PTHR32552">
    <property type="entry name" value="FERRICHROME IRON RECEPTOR-RELATED"/>
    <property type="match status" value="1"/>
</dbReference>
<keyword evidence="9 11" id="KW-0472">Membrane</keyword>
<name>A0A9E5T3Q4_9GAMM</name>
<comment type="subcellular location">
    <subcellularLocation>
        <location evidence="1 11">Cell outer membrane</location>
        <topology evidence="1 11">Multi-pass membrane protein</topology>
    </subcellularLocation>
</comment>
<dbReference type="InterPro" id="IPR000531">
    <property type="entry name" value="Beta-barrel_TonB"/>
</dbReference>
<organism evidence="16 17">
    <name type="scientific">Pseudomaricurvus hydrocarbonicus</name>
    <dbReference type="NCBI Taxonomy" id="1470433"/>
    <lineage>
        <taxon>Bacteria</taxon>
        <taxon>Pseudomonadati</taxon>
        <taxon>Pseudomonadota</taxon>
        <taxon>Gammaproteobacteria</taxon>
        <taxon>Cellvibrionales</taxon>
        <taxon>Cellvibrionaceae</taxon>
        <taxon>Pseudomaricurvus</taxon>
    </lineage>
</organism>